<comment type="caution">
    <text evidence="7">Lacks conserved residue(s) required for the propagation of feature annotation.</text>
</comment>
<dbReference type="GO" id="GO:0000049">
    <property type="term" value="F:tRNA binding"/>
    <property type="evidence" value="ECO:0007669"/>
    <property type="project" value="InterPro"/>
</dbReference>
<dbReference type="PRINTS" id="PR00987">
    <property type="entry name" value="TRNASYNTHGLU"/>
</dbReference>
<dbReference type="KEGG" id="ctae:BGI42_09050"/>
<dbReference type="SUPFAM" id="SSF48163">
    <property type="entry name" value="An anticodon-binding domain of class I aminoacyl-tRNA synthetases"/>
    <property type="match status" value="1"/>
</dbReference>
<dbReference type="GO" id="GO:0008270">
    <property type="term" value="F:zinc ion binding"/>
    <property type="evidence" value="ECO:0007669"/>
    <property type="project" value="InterPro"/>
</dbReference>
<evidence type="ECO:0000256" key="6">
    <source>
        <dbReference type="ARBA" id="ARBA00023146"/>
    </source>
</evidence>
<dbReference type="InterPro" id="IPR014729">
    <property type="entry name" value="Rossmann-like_a/b/a_fold"/>
</dbReference>
<accession>A0A1D7XKI6</accession>
<dbReference type="InterPro" id="IPR033910">
    <property type="entry name" value="GluRS_core"/>
</dbReference>
<dbReference type="NCBIfam" id="TIGR00464">
    <property type="entry name" value="gltX_bact"/>
    <property type="match status" value="1"/>
</dbReference>
<dbReference type="AlphaFoldDB" id="A0A1D7XKI6"/>
<dbReference type="InterPro" id="IPR020058">
    <property type="entry name" value="Glu/Gln-tRNA-synth_Ib_cat-dom"/>
</dbReference>
<feature type="domain" description="Glutamyl/glutaminyl-tRNA synthetase class Ib catalytic" evidence="8">
    <location>
        <begin position="36"/>
        <end position="324"/>
    </location>
</feature>
<evidence type="ECO:0000259" key="8">
    <source>
        <dbReference type="Pfam" id="PF00749"/>
    </source>
</evidence>
<dbReference type="Pfam" id="PF19269">
    <property type="entry name" value="Anticodon_2"/>
    <property type="match status" value="1"/>
</dbReference>
<evidence type="ECO:0000313" key="11">
    <source>
        <dbReference type="Proteomes" id="UP000094652"/>
    </source>
</evidence>
<dbReference type="SUPFAM" id="SSF52374">
    <property type="entry name" value="Nucleotidylyl transferase"/>
    <property type="match status" value="1"/>
</dbReference>
<dbReference type="GO" id="GO:0005524">
    <property type="term" value="F:ATP binding"/>
    <property type="evidence" value="ECO:0007669"/>
    <property type="project" value="UniProtKB-UniRule"/>
</dbReference>
<comment type="subunit">
    <text evidence="7">Monomer.</text>
</comment>
<feature type="short sequence motif" description="'KMSKS' region" evidence="7">
    <location>
        <begin position="293"/>
        <end position="297"/>
    </location>
</feature>
<dbReference type="PANTHER" id="PTHR43311">
    <property type="entry name" value="GLUTAMATE--TRNA LIGASE"/>
    <property type="match status" value="1"/>
</dbReference>
<dbReference type="EC" id="6.1.1.17" evidence="7"/>
<feature type="binding site" evidence="7">
    <location>
        <position position="296"/>
    </location>
    <ligand>
        <name>ATP</name>
        <dbReference type="ChEBI" id="CHEBI:30616"/>
    </ligand>
</feature>
<comment type="catalytic activity">
    <reaction evidence="7">
        <text>tRNA(Glu) + L-glutamate + ATP = L-glutamyl-tRNA(Glu) + AMP + diphosphate</text>
        <dbReference type="Rhea" id="RHEA:23540"/>
        <dbReference type="Rhea" id="RHEA-COMP:9663"/>
        <dbReference type="Rhea" id="RHEA-COMP:9680"/>
        <dbReference type="ChEBI" id="CHEBI:29985"/>
        <dbReference type="ChEBI" id="CHEBI:30616"/>
        <dbReference type="ChEBI" id="CHEBI:33019"/>
        <dbReference type="ChEBI" id="CHEBI:78442"/>
        <dbReference type="ChEBI" id="CHEBI:78520"/>
        <dbReference type="ChEBI" id="CHEBI:456215"/>
        <dbReference type="EC" id="6.1.1.17"/>
    </reaction>
</comment>
<dbReference type="GO" id="GO:0006424">
    <property type="term" value="P:glutamyl-tRNA aminoacylation"/>
    <property type="evidence" value="ECO:0007669"/>
    <property type="project" value="UniProtKB-UniRule"/>
</dbReference>
<evidence type="ECO:0000256" key="3">
    <source>
        <dbReference type="ARBA" id="ARBA00022741"/>
    </source>
</evidence>
<dbReference type="InterPro" id="IPR000924">
    <property type="entry name" value="Glu/Gln-tRNA-synth"/>
</dbReference>
<dbReference type="InterPro" id="IPR045462">
    <property type="entry name" value="aa-tRNA-synth_I_cd-bd"/>
</dbReference>
<evidence type="ECO:0000256" key="1">
    <source>
        <dbReference type="ARBA" id="ARBA00007894"/>
    </source>
</evidence>
<dbReference type="CDD" id="cd00808">
    <property type="entry name" value="GluRS_core"/>
    <property type="match status" value="1"/>
</dbReference>
<evidence type="ECO:0000256" key="2">
    <source>
        <dbReference type="ARBA" id="ARBA00022598"/>
    </source>
</evidence>
<dbReference type="STRING" id="394958.BGI42_09050"/>
<keyword evidence="5 7" id="KW-0648">Protein biosynthesis</keyword>
<feature type="domain" description="Aminoacyl-tRNA synthetase class I anticodon-binding" evidence="9">
    <location>
        <begin position="511"/>
        <end position="550"/>
    </location>
</feature>
<keyword evidence="7" id="KW-0963">Cytoplasm</keyword>
<evidence type="ECO:0000256" key="7">
    <source>
        <dbReference type="HAMAP-Rule" id="MF_00022"/>
    </source>
</evidence>
<dbReference type="RefSeq" id="WP_069680010.1">
    <property type="nucleotide sequence ID" value="NZ_CP017253.2"/>
</dbReference>
<dbReference type="Gene3D" id="3.40.50.620">
    <property type="entry name" value="HUPs"/>
    <property type="match status" value="1"/>
</dbReference>
<comment type="subcellular location">
    <subcellularLocation>
        <location evidence="7">Cytoplasm</location>
    </subcellularLocation>
</comment>
<proteinExistence type="inferred from homology"/>
<dbReference type="InterPro" id="IPR008925">
    <property type="entry name" value="aa_tRNA-synth_I_cd-bd_sf"/>
</dbReference>
<gene>
    <name evidence="7" type="primary">gltX</name>
    <name evidence="10" type="ORF">BGI42_09050</name>
</gene>
<dbReference type="Proteomes" id="UP000094652">
    <property type="component" value="Chromosome"/>
</dbReference>
<dbReference type="GO" id="GO:0005829">
    <property type="term" value="C:cytosol"/>
    <property type="evidence" value="ECO:0007669"/>
    <property type="project" value="TreeGrafter"/>
</dbReference>
<dbReference type="InterPro" id="IPR004527">
    <property type="entry name" value="Glu-tRNA-ligase_bac/mito"/>
</dbReference>
<evidence type="ECO:0000313" key="10">
    <source>
        <dbReference type="EMBL" id="AOR23865.1"/>
    </source>
</evidence>
<feature type="short sequence motif" description="'HIGH' region" evidence="7">
    <location>
        <begin position="41"/>
        <end position="51"/>
    </location>
</feature>
<sequence length="553" mass="63819">MSLEKLANIIFPSVDKTPEYYIKKYPKRNLKEGAKVVRYAPSPTGFQHIGGVFAALVNERLASQSEGIFYLRIEDTDQKREVEGAIEDTIQTMHNFGMYFNEGMTGQETFKGEYGPYRQSQRAEIYKTFAKDLVAKGLAYPCFCTVEELTALREKQLAEKLTPGYYGKYAKYRNLTPEEAIAKIEAGEEYILRLKSPGNIENRVELYDLIKGHISFPENNQDIVIIKGDGLPTYHFAHAIDDSLMRTTHVIRGEEWLSSLPIHIQLFEMLGFKRPEYAHIPTIMKSDNGSKRKLSKRKDAEAAVSYYKEVGYPTVSVIEYLLNIINSTFEEWRAENPTADYHEFPVDLDKMSKSGALFDIVKLHDVSKNVICKMKADVVYDNYVAWAKEFDAEMYKLVTENEKMCKEIFNIDKDGPKPRKDYAKWDEVKEKIFYFFDELFYKEEVNQVELPKTLTLEAAKEVIKVYMNKYNVNSASQEEWFEDLKAIGLDLGYCAKRKDYKANPDQYKGMISDVAGAVRAAISHRSNTPDLYTIMNILGQDKVKERFQKFLEI</sequence>
<evidence type="ECO:0000259" key="9">
    <source>
        <dbReference type="Pfam" id="PF19269"/>
    </source>
</evidence>
<reference evidence="11" key="1">
    <citation type="submission" date="2016-09" db="EMBL/GenBank/DDBJ databases">
        <title>Genomics of Clostridium taeniosporum, an organism which forms endospores with ribbon-like appendages.</title>
        <authorList>
            <person name="Walker J.R."/>
        </authorList>
    </citation>
    <scope>NUCLEOTIDE SEQUENCE [LARGE SCALE GENOMIC DNA]</scope>
    <source>
        <strain evidence="11">1/k</strain>
    </source>
</reference>
<keyword evidence="2 7" id="KW-0436">Ligase</keyword>
<dbReference type="OrthoDB" id="9807503at2"/>
<comment type="function">
    <text evidence="7">Catalyzes the attachment of glutamate to tRNA(Glu) in a two-step reaction: glutamate is first activated by ATP to form Glu-AMP and then transferred to the acceptor end of tRNA(Glu).</text>
</comment>
<keyword evidence="4 7" id="KW-0067">ATP-binding</keyword>
<dbReference type="HAMAP" id="MF_00022">
    <property type="entry name" value="Glu_tRNA_synth_type1"/>
    <property type="match status" value="1"/>
</dbReference>
<keyword evidence="3 7" id="KW-0547">Nucleotide-binding</keyword>
<dbReference type="Gene3D" id="1.10.10.350">
    <property type="match status" value="1"/>
</dbReference>
<keyword evidence="11" id="KW-1185">Reference proteome</keyword>
<dbReference type="InterPro" id="IPR049940">
    <property type="entry name" value="GluQ/Sye"/>
</dbReference>
<keyword evidence="6 7" id="KW-0030">Aminoacyl-tRNA synthetase</keyword>
<dbReference type="PANTHER" id="PTHR43311:SF2">
    <property type="entry name" value="GLUTAMATE--TRNA LIGASE, MITOCHONDRIAL-RELATED"/>
    <property type="match status" value="1"/>
</dbReference>
<dbReference type="EMBL" id="CP017253">
    <property type="protein sequence ID" value="AOR23865.1"/>
    <property type="molecule type" value="Genomic_DNA"/>
</dbReference>
<dbReference type="GO" id="GO:0004818">
    <property type="term" value="F:glutamate-tRNA ligase activity"/>
    <property type="evidence" value="ECO:0007669"/>
    <property type="project" value="UniProtKB-UniRule"/>
</dbReference>
<dbReference type="InterPro" id="IPR020751">
    <property type="entry name" value="aa-tRNA-synth_I_codon-bd_sub2"/>
</dbReference>
<evidence type="ECO:0000256" key="5">
    <source>
        <dbReference type="ARBA" id="ARBA00022917"/>
    </source>
</evidence>
<comment type="similarity">
    <text evidence="1 7">Belongs to the class-I aminoacyl-tRNA synthetase family. Glutamate--tRNA ligase type 1 subfamily.</text>
</comment>
<evidence type="ECO:0000256" key="4">
    <source>
        <dbReference type="ARBA" id="ARBA00022840"/>
    </source>
</evidence>
<name>A0A1D7XKI6_9CLOT</name>
<protein>
    <recommendedName>
        <fullName evidence="7">Glutamate--tRNA ligase</fullName>
        <ecNumber evidence="7">6.1.1.17</ecNumber>
    </recommendedName>
    <alternativeName>
        <fullName evidence="7">Glutamyl-tRNA synthetase</fullName>
        <shortName evidence="7">GluRS</shortName>
    </alternativeName>
</protein>
<organism evidence="10 11">
    <name type="scientific">Clostridium taeniosporum</name>
    <dbReference type="NCBI Taxonomy" id="394958"/>
    <lineage>
        <taxon>Bacteria</taxon>
        <taxon>Bacillati</taxon>
        <taxon>Bacillota</taxon>
        <taxon>Clostridia</taxon>
        <taxon>Eubacteriales</taxon>
        <taxon>Clostridiaceae</taxon>
        <taxon>Clostridium</taxon>
    </lineage>
</organism>
<dbReference type="Pfam" id="PF00749">
    <property type="entry name" value="tRNA-synt_1c"/>
    <property type="match status" value="1"/>
</dbReference>